<accession>A0AAD6DH24</accession>
<evidence type="ECO:0000313" key="2">
    <source>
        <dbReference type="EMBL" id="KAJ5580822.1"/>
    </source>
</evidence>
<dbReference type="Proteomes" id="UP001216150">
    <property type="component" value="Unassembled WGS sequence"/>
</dbReference>
<dbReference type="EMBL" id="JAQJAC010000006">
    <property type="protein sequence ID" value="KAJ5580822.1"/>
    <property type="molecule type" value="Genomic_DNA"/>
</dbReference>
<gene>
    <name evidence="2" type="ORF">N7450_007123</name>
</gene>
<dbReference type="AlphaFoldDB" id="A0AAD6DH24"/>
<evidence type="ECO:0000256" key="1">
    <source>
        <dbReference type="SAM" id="MobiDB-lite"/>
    </source>
</evidence>
<name>A0AAD6DH24_9EURO</name>
<proteinExistence type="predicted"/>
<reference evidence="2 3" key="1">
    <citation type="journal article" date="2023" name="IMA Fungus">
        <title>Comparative genomic study of the Penicillium genus elucidates a diverse pangenome and 15 lateral gene transfer events.</title>
        <authorList>
            <person name="Petersen C."/>
            <person name="Sorensen T."/>
            <person name="Nielsen M.R."/>
            <person name="Sondergaard T.E."/>
            <person name="Sorensen J.L."/>
            <person name="Fitzpatrick D.A."/>
            <person name="Frisvad J.C."/>
            <person name="Nielsen K.L."/>
        </authorList>
    </citation>
    <scope>NUCLEOTIDE SEQUENCE [LARGE SCALE GENOMIC DNA]</scope>
    <source>
        <strain evidence="2 3">IBT 29057</strain>
    </source>
</reference>
<sequence length="155" mass="17595">MAQTNSDRTPRKPQSAPTRISHASDAQRSRGAKITATADKNSIPAIKNDFEVAGNPRTPCKKCLDRMGRIDGDDCIPQLPGPRRTACQFCHKQKKKCNQIHPMFHDAISKALQLGPEQRKLKLREIRKQIERRDDMDEEASRQAELQLQREVKGI</sequence>
<organism evidence="2 3">
    <name type="scientific">Penicillium hetheringtonii</name>
    <dbReference type="NCBI Taxonomy" id="911720"/>
    <lineage>
        <taxon>Eukaryota</taxon>
        <taxon>Fungi</taxon>
        <taxon>Dikarya</taxon>
        <taxon>Ascomycota</taxon>
        <taxon>Pezizomycotina</taxon>
        <taxon>Eurotiomycetes</taxon>
        <taxon>Eurotiomycetidae</taxon>
        <taxon>Eurotiales</taxon>
        <taxon>Aspergillaceae</taxon>
        <taxon>Penicillium</taxon>
    </lineage>
</organism>
<feature type="region of interest" description="Disordered" evidence="1">
    <location>
        <begin position="1"/>
        <end position="40"/>
    </location>
</feature>
<keyword evidence="3" id="KW-1185">Reference proteome</keyword>
<comment type="caution">
    <text evidence="2">The sequence shown here is derived from an EMBL/GenBank/DDBJ whole genome shotgun (WGS) entry which is preliminary data.</text>
</comment>
<feature type="region of interest" description="Disordered" evidence="1">
    <location>
        <begin position="132"/>
        <end position="155"/>
    </location>
</feature>
<protein>
    <submittedName>
        <fullName evidence="2">Uncharacterized protein</fullName>
    </submittedName>
</protein>
<evidence type="ECO:0000313" key="3">
    <source>
        <dbReference type="Proteomes" id="UP001216150"/>
    </source>
</evidence>